<evidence type="ECO:0000259" key="4">
    <source>
        <dbReference type="PROSITE" id="PS50893"/>
    </source>
</evidence>
<proteinExistence type="predicted"/>
<dbReference type="OrthoDB" id="9801958at2"/>
<dbReference type="PANTHER" id="PTHR42788">
    <property type="entry name" value="TAURINE IMPORT ATP-BINDING PROTEIN-RELATED"/>
    <property type="match status" value="1"/>
</dbReference>
<dbReference type="PANTHER" id="PTHR42788:SF13">
    <property type="entry name" value="ALIPHATIC SULFONATES IMPORT ATP-BINDING PROTEIN SSUB"/>
    <property type="match status" value="1"/>
</dbReference>
<dbReference type="GO" id="GO:0016887">
    <property type="term" value="F:ATP hydrolysis activity"/>
    <property type="evidence" value="ECO:0007669"/>
    <property type="project" value="InterPro"/>
</dbReference>
<dbReference type="EMBL" id="CP045798">
    <property type="protein sequence ID" value="QNB48026.1"/>
    <property type="molecule type" value="Genomic_DNA"/>
</dbReference>
<dbReference type="PROSITE" id="PS50893">
    <property type="entry name" value="ABC_TRANSPORTER_2"/>
    <property type="match status" value="1"/>
</dbReference>
<protein>
    <submittedName>
        <fullName evidence="5">ATP-binding cassette domain-containing protein</fullName>
    </submittedName>
</protein>
<reference evidence="5 6" key="1">
    <citation type="journal article" date="2019" name="Front. Microbiol.">
        <title>Thermoanaerosceptrum fracticalcis gen. nov. sp. nov., a Novel Fumarate-Fermenting Microorganism From a Deep Fractured Carbonate Aquifer of the US Great Basin.</title>
        <authorList>
            <person name="Hamilton-Brehm S.D."/>
            <person name="Stewart L.E."/>
            <person name="Zavarin M."/>
            <person name="Caldwell M."/>
            <person name="Lawson P.A."/>
            <person name="Onstott T.C."/>
            <person name="Grzymski J."/>
            <person name="Neveux I."/>
            <person name="Lollar B.S."/>
            <person name="Russell C.E."/>
            <person name="Moser D.P."/>
        </authorList>
    </citation>
    <scope>NUCLEOTIDE SEQUENCE [LARGE SCALE GENOMIC DNA]</scope>
    <source>
        <strain evidence="5 6">DRI-13</strain>
    </source>
</reference>
<dbReference type="KEGG" id="tfr:BR63_18205"/>
<dbReference type="RefSeq" id="WP_034420493.1">
    <property type="nucleotide sequence ID" value="NZ_CP045798.1"/>
</dbReference>
<gene>
    <name evidence="5" type="ORF">BR63_18205</name>
</gene>
<organism evidence="5 6">
    <name type="scientific">Thermanaerosceptrum fracticalcis</name>
    <dbReference type="NCBI Taxonomy" id="1712410"/>
    <lineage>
        <taxon>Bacteria</taxon>
        <taxon>Bacillati</taxon>
        <taxon>Bacillota</taxon>
        <taxon>Clostridia</taxon>
        <taxon>Eubacteriales</taxon>
        <taxon>Peptococcaceae</taxon>
        <taxon>Thermanaerosceptrum</taxon>
    </lineage>
</organism>
<dbReference type="Pfam" id="PF00005">
    <property type="entry name" value="ABC_tran"/>
    <property type="match status" value="1"/>
</dbReference>
<dbReference type="InterPro" id="IPR003593">
    <property type="entry name" value="AAA+_ATPase"/>
</dbReference>
<dbReference type="SUPFAM" id="SSF52540">
    <property type="entry name" value="P-loop containing nucleoside triphosphate hydrolases"/>
    <property type="match status" value="1"/>
</dbReference>
<dbReference type="Gene3D" id="3.40.50.300">
    <property type="entry name" value="P-loop containing nucleotide triphosphate hydrolases"/>
    <property type="match status" value="1"/>
</dbReference>
<dbReference type="Proteomes" id="UP000515847">
    <property type="component" value="Chromosome"/>
</dbReference>
<dbReference type="InterPro" id="IPR050166">
    <property type="entry name" value="ABC_transporter_ATP-bind"/>
</dbReference>
<sequence length="254" mass="27715">MLSLDNVSLSYQPHNGLETEALQNVNLSFVPGERWAVIGPSGCGKSSLLLLLAGLLSPTSGEIKLNNKPFQKPQPEIALILQDHGLFPWKTVLENAMLGLVLQKVPKPAARKKALGILTSLGIGEQKDKYPTQLSGGQRQRVAIARALALEPKYLLMDEPFSALDALTREQLQAMVFELWKSLGFTMILVTHSIEEAVFLGGKIAVFSPAPGKIIKILDNTTSEEPLSRNSPEFYRQCSRVRSLLEGGNKPGSC</sequence>
<dbReference type="GO" id="GO:0005524">
    <property type="term" value="F:ATP binding"/>
    <property type="evidence" value="ECO:0007669"/>
    <property type="project" value="UniProtKB-KW"/>
</dbReference>
<dbReference type="InterPro" id="IPR027417">
    <property type="entry name" value="P-loop_NTPase"/>
</dbReference>
<keyword evidence="3 5" id="KW-0067">ATP-binding</keyword>
<evidence type="ECO:0000256" key="3">
    <source>
        <dbReference type="ARBA" id="ARBA00022840"/>
    </source>
</evidence>
<feature type="domain" description="ABC transporter" evidence="4">
    <location>
        <begin position="2"/>
        <end position="234"/>
    </location>
</feature>
<evidence type="ECO:0000313" key="6">
    <source>
        <dbReference type="Proteomes" id="UP000515847"/>
    </source>
</evidence>
<dbReference type="CDD" id="cd03293">
    <property type="entry name" value="ABC_NrtD_SsuB_transporters"/>
    <property type="match status" value="1"/>
</dbReference>
<dbReference type="InterPro" id="IPR003439">
    <property type="entry name" value="ABC_transporter-like_ATP-bd"/>
</dbReference>
<keyword evidence="1" id="KW-0813">Transport</keyword>
<keyword evidence="2" id="KW-0547">Nucleotide-binding</keyword>
<dbReference type="AlphaFoldDB" id="A0A7G6E7H2"/>
<evidence type="ECO:0000256" key="1">
    <source>
        <dbReference type="ARBA" id="ARBA00022448"/>
    </source>
</evidence>
<name>A0A7G6E7H2_THEFR</name>
<dbReference type="SMART" id="SM00382">
    <property type="entry name" value="AAA"/>
    <property type="match status" value="1"/>
</dbReference>
<evidence type="ECO:0000256" key="2">
    <source>
        <dbReference type="ARBA" id="ARBA00022741"/>
    </source>
</evidence>
<evidence type="ECO:0000313" key="5">
    <source>
        <dbReference type="EMBL" id="QNB48026.1"/>
    </source>
</evidence>
<dbReference type="PROSITE" id="PS00211">
    <property type="entry name" value="ABC_TRANSPORTER_1"/>
    <property type="match status" value="1"/>
</dbReference>
<dbReference type="InterPro" id="IPR017871">
    <property type="entry name" value="ABC_transporter-like_CS"/>
</dbReference>
<accession>A0A7G6E7H2</accession>
<keyword evidence="6" id="KW-1185">Reference proteome</keyword>